<proteinExistence type="predicted"/>
<dbReference type="SUPFAM" id="SSF54427">
    <property type="entry name" value="NTF2-like"/>
    <property type="match status" value="1"/>
</dbReference>
<dbReference type="EMBL" id="JBHSKF010000001">
    <property type="protein sequence ID" value="MFC5285568.1"/>
    <property type="molecule type" value="Genomic_DNA"/>
</dbReference>
<protein>
    <submittedName>
        <fullName evidence="2">Nuclear transport factor 2 family protein</fullName>
    </submittedName>
</protein>
<dbReference type="RefSeq" id="WP_378242624.1">
    <property type="nucleotide sequence ID" value="NZ_JBHSKF010000001.1"/>
</dbReference>
<evidence type="ECO:0000313" key="3">
    <source>
        <dbReference type="Proteomes" id="UP001596157"/>
    </source>
</evidence>
<dbReference type="Proteomes" id="UP001596157">
    <property type="component" value="Unassembled WGS sequence"/>
</dbReference>
<dbReference type="Pfam" id="PF12680">
    <property type="entry name" value="SnoaL_2"/>
    <property type="match status" value="1"/>
</dbReference>
<keyword evidence="3" id="KW-1185">Reference proteome</keyword>
<dbReference type="InterPro" id="IPR032710">
    <property type="entry name" value="NTF2-like_dom_sf"/>
</dbReference>
<sequence length="121" mass="13006">MSDLKELVDHYLTAWNTPDDAARRAIIADVFTDDGVFVDPFMEVQGHDAVNGGIGAVLAQFPGHALTRLGDIDDHHGTARFRWQIAPADGGESVVEGLDVVVTEDGKLKGVYGFIDKMPAA</sequence>
<feature type="domain" description="SnoaL-like" evidence="1">
    <location>
        <begin position="8"/>
        <end position="108"/>
    </location>
</feature>
<dbReference type="InterPro" id="IPR037401">
    <property type="entry name" value="SnoaL-like"/>
</dbReference>
<name>A0ABW0EGZ4_9PSEU</name>
<evidence type="ECO:0000259" key="1">
    <source>
        <dbReference type="Pfam" id="PF12680"/>
    </source>
</evidence>
<organism evidence="2 3">
    <name type="scientific">Actinokineospora guangxiensis</name>
    <dbReference type="NCBI Taxonomy" id="1490288"/>
    <lineage>
        <taxon>Bacteria</taxon>
        <taxon>Bacillati</taxon>
        <taxon>Actinomycetota</taxon>
        <taxon>Actinomycetes</taxon>
        <taxon>Pseudonocardiales</taxon>
        <taxon>Pseudonocardiaceae</taxon>
        <taxon>Actinokineospora</taxon>
    </lineage>
</organism>
<gene>
    <name evidence="2" type="ORF">ACFPM7_00760</name>
</gene>
<reference evidence="3" key="1">
    <citation type="journal article" date="2019" name="Int. J. Syst. Evol. Microbiol.">
        <title>The Global Catalogue of Microorganisms (GCM) 10K type strain sequencing project: providing services to taxonomists for standard genome sequencing and annotation.</title>
        <authorList>
            <consortium name="The Broad Institute Genomics Platform"/>
            <consortium name="The Broad Institute Genome Sequencing Center for Infectious Disease"/>
            <person name="Wu L."/>
            <person name="Ma J."/>
        </authorList>
    </citation>
    <scope>NUCLEOTIDE SEQUENCE [LARGE SCALE GENOMIC DNA]</scope>
    <source>
        <strain evidence="3">CCUG 59778</strain>
    </source>
</reference>
<comment type="caution">
    <text evidence="2">The sequence shown here is derived from an EMBL/GenBank/DDBJ whole genome shotgun (WGS) entry which is preliminary data.</text>
</comment>
<evidence type="ECO:0000313" key="2">
    <source>
        <dbReference type="EMBL" id="MFC5285568.1"/>
    </source>
</evidence>
<accession>A0ABW0EGZ4</accession>
<dbReference type="Gene3D" id="3.10.450.50">
    <property type="match status" value="1"/>
</dbReference>